<accession>A0A9W4I673</accession>
<evidence type="ECO:0000313" key="3">
    <source>
        <dbReference type="Proteomes" id="UP001152646"/>
    </source>
</evidence>
<dbReference type="EMBL" id="CAJVPA010000011">
    <property type="protein sequence ID" value="CAG8226579.1"/>
    <property type="molecule type" value="Genomic_DNA"/>
</dbReference>
<dbReference type="PANTHER" id="PTHR19879:SF9">
    <property type="entry name" value="TRANSCRIPTION INITIATION FACTOR TFIID SUBUNIT 5"/>
    <property type="match status" value="1"/>
</dbReference>
<evidence type="ECO:0000256" key="1">
    <source>
        <dbReference type="SAM" id="Phobius"/>
    </source>
</evidence>
<evidence type="ECO:0008006" key="4">
    <source>
        <dbReference type="Google" id="ProtNLM"/>
    </source>
</evidence>
<dbReference type="Proteomes" id="UP001152646">
    <property type="component" value="Unassembled WGS sequence"/>
</dbReference>
<comment type="caution">
    <text evidence="2">The sequence shown here is derived from an EMBL/GenBank/DDBJ whole genome shotgun (WGS) entry which is preliminary data.</text>
</comment>
<evidence type="ECO:0000313" key="2">
    <source>
        <dbReference type="EMBL" id="CAG8226579.1"/>
    </source>
</evidence>
<keyword evidence="1" id="KW-0812">Transmembrane</keyword>
<sequence>MTIGCWKQKLEYTVNAKEDVSSILFCRDGNSVLWTKGRSIYHQRLAAQSPTEWTFSFEECITATAFSPGFLQFVLTDIQGKVYLWDSDTNALDQVGKRILNIHPGIWHSLFPSIYLGIASPVLLNVAQEQNHWHEVYREFSKYLMLVAICPFIVTVVLGVRVYMGDRSTRRRQADEGILALLRDSEWAETIFGGDTGYSKGHPNAISYIKLAPDGRTVATSSSFAIHLYDLSTRSRKFELQFRDHPKAPSAGELSWLSDGRISSLAHFGAAMFLDINTRACTKYFQCVELCWRHSEFSIDGRLMLLIPAGFTMELWNTVTMSQISTIEHQYVVEKASFAPGSETLAYASGGFFCLWDIPSCALIYTDGTEGVDGFVWSSNSLSLAVTYQNGRVRVFDVTQLTWKHTFEVEVAKTRLISFSPDGQIIALGSASGSVSFRDTEFGICQSTLELGSPLKYLLYSEDGKFLETNQGRMEIDSRDPELQQQARTFADKVSLGDSWISCDDQKLVWLPPDYRSEVWEICGSTIVMGQHTGRIVFLELRI</sequence>
<dbReference type="InterPro" id="IPR001680">
    <property type="entry name" value="WD40_rpt"/>
</dbReference>
<proteinExistence type="predicted"/>
<dbReference type="InterPro" id="IPR015943">
    <property type="entry name" value="WD40/YVTN_repeat-like_dom_sf"/>
</dbReference>
<protein>
    <recommendedName>
        <fullName evidence="4">WD40 repeat-like protein</fullName>
    </recommendedName>
</protein>
<dbReference type="SMART" id="SM00320">
    <property type="entry name" value="WD40"/>
    <property type="match status" value="5"/>
</dbReference>
<dbReference type="PANTHER" id="PTHR19879">
    <property type="entry name" value="TRANSCRIPTION INITIATION FACTOR TFIID"/>
    <property type="match status" value="1"/>
</dbReference>
<dbReference type="AlphaFoldDB" id="A0A9W4I673"/>
<dbReference type="InterPro" id="IPR036322">
    <property type="entry name" value="WD40_repeat_dom_sf"/>
</dbReference>
<keyword evidence="1" id="KW-1133">Transmembrane helix</keyword>
<dbReference type="Gene3D" id="2.130.10.10">
    <property type="entry name" value="YVTN repeat-like/Quinoprotein amine dehydrogenase"/>
    <property type="match status" value="2"/>
</dbReference>
<feature type="transmembrane region" description="Helical" evidence="1">
    <location>
        <begin position="105"/>
        <end position="123"/>
    </location>
</feature>
<dbReference type="OrthoDB" id="674604at2759"/>
<keyword evidence="1" id="KW-0472">Membrane</keyword>
<reference evidence="2" key="1">
    <citation type="submission" date="2021-07" db="EMBL/GenBank/DDBJ databases">
        <authorList>
            <person name="Branca A.L. A."/>
        </authorList>
    </citation>
    <scope>NUCLEOTIDE SEQUENCE</scope>
</reference>
<gene>
    <name evidence="2" type="ORF">PSALAMII_LOCUS204</name>
</gene>
<name>A0A9W4I673_9EURO</name>
<dbReference type="SUPFAM" id="SSF50978">
    <property type="entry name" value="WD40 repeat-like"/>
    <property type="match status" value="1"/>
</dbReference>
<organism evidence="2 3">
    <name type="scientific">Penicillium salamii</name>
    <dbReference type="NCBI Taxonomy" id="1612424"/>
    <lineage>
        <taxon>Eukaryota</taxon>
        <taxon>Fungi</taxon>
        <taxon>Dikarya</taxon>
        <taxon>Ascomycota</taxon>
        <taxon>Pezizomycotina</taxon>
        <taxon>Eurotiomycetes</taxon>
        <taxon>Eurotiomycetidae</taxon>
        <taxon>Eurotiales</taxon>
        <taxon>Aspergillaceae</taxon>
        <taxon>Penicillium</taxon>
    </lineage>
</organism>
<feature type="transmembrane region" description="Helical" evidence="1">
    <location>
        <begin position="143"/>
        <end position="164"/>
    </location>
</feature>